<keyword evidence="1" id="KW-1133">Transmembrane helix</keyword>
<keyword evidence="1" id="KW-0472">Membrane</keyword>
<name>A0A8W8MAU8_MAGGI</name>
<evidence type="ECO:0000256" key="1">
    <source>
        <dbReference type="SAM" id="Phobius"/>
    </source>
</evidence>
<dbReference type="EnsemblMetazoa" id="G32610.7">
    <property type="protein sequence ID" value="G32610.7:cds"/>
    <property type="gene ID" value="G32610"/>
</dbReference>
<feature type="transmembrane region" description="Helical" evidence="1">
    <location>
        <begin position="12"/>
        <end position="30"/>
    </location>
</feature>
<dbReference type="EnsemblMetazoa" id="G32610.6">
    <property type="protein sequence ID" value="G32610.6:cds"/>
    <property type="gene ID" value="G32610"/>
</dbReference>
<dbReference type="AlphaFoldDB" id="A0A8W8MAU8"/>
<evidence type="ECO:0000313" key="2">
    <source>
        <dbReference type="EnsemblMetazoa" id="G32610.4:cds"/>
    </source>
</evidence>
<dbReference type="Proteomes" id="UP000005408">
    <property type="component" value="Unassembled WGS sequence"/>
</dbReference>
<organism evidence="2 3">
    <name type="scientific">Magallana gigas</name>
    <name type="common">Pacific oyster</name>
    <name type="synonym">Crassostrea gigas</name>
    <dbReference type="NCBI Taxonomy" id="29159"/>
    <lineage>
        <taxon>Eukaryota</taxon>
        <taxon>Metazoa</taxon>
        <taxon>Spiralia</taxon>
        <taxon>Lophotrochozoa</taxon>
        <taxon>Mollusca</taxon>
        <taxon>Bivalvia</taxon>
        <taxon>Autobranchia</taxon>
        <taxon>Pteriomorphia</taxon>
        <taxon>Ostreida</taxon>
        <taxon>Ostreoidea</taxon>
        <taxon>Ostreidae</taxon>
        <taxon>Magallana</taxon>
    </lineage>
</organism>
<dbReference type="EnsemblMetazoa" id="G32610.5">
    <property type="protein sequence ID" value="G32610.5:cds"/>
    <property type="gene ID" value="G32610"/>
</dbReference>
<keyword evidence="1" id="KW-0812">Transmembrane</keyword>
<sequence length="365" mass="42501">MGKTMGWRHIKVALLYLFCISIYVYIFFQIKPQALIKLKIMNGNDQSTMILEQQRKMKRKMTLCANLFKLNRSNTKTNILRFETSSDHYVHNEYRDPVLTLFTTWTATKDNYARRNTTVENWAMLKPFVVPLLFTNDEDLRERVEIKGWKTLPVLKTGIGIPVLKDMYITTMSKFQSKFYAYANGDILFTDNLLLTLFGVMENIDLQNNNVLITGQRTNVLNISKQESTNFTTLREMLTTRGELFTPWAMDYFISTRNFPWKDMPDVVIGRRGFDNFLVMESQKREFMVIDATNTILAVHHTTGAGNFEHLSKGDVTYNTDLISEYYNNKTVDYRPGLSTCSKYYSDILANGQFVIRARKTFSQC</sequence>
<keyword evidence="3" id="KW-1185">Reference proteome</keyword>
<dbReference type="OrthoDB" id="6046730at2759"/>
<dbReference type="EnsemblMetazoa" id="G32610.3">
    <property type="protein sequence ID" value="G32610.3:cds"/>
    <property type="gene ID" value="G32610"/>
</dbReference>
<evidence type="ECO:0000313" key="3">
    <source>
        <dbReference type="Proteomes" id="UP000005408"/>
    </source>
</evidence>
<proteinExistence type="predicted"/>
<accession>A0A8W8MAU8</accession>
<reference evidence="2" key="1">
    <citation type="submission" date="2022-08" db="UniProtKB">
        <authorList>
            <consortium name="EnsemblMetazoa"/>
        </authorList>
    </citation>
    <scope>IDENTIFICATION</scope>
    <source>
        <strain evidence="2">05x7-T-G4-1.051#20</strain>
    </source>
</reference>
<dbReference type="EnsemblMetazoa" id="G32610.4">
    <property type="protein sequence ID" value="G32610.4:cds"/>
    <property type="gene ID" value="G32610"/>
</dbReference>
<protein>
    <submittedName>
        <fullName evidence="2">Uncharacterized protein</fullName>
    </submittedName>
</protein>